<evidence type="ECO:0000256" key="2">
    <source>
        <dbReference type="ARBA" id="ARBA00001947"/>
    </source>
</evidence>
<dbReference type="EMBL" id="FOTB01000006">
    <property type="protein sequence ID" value="SFK94953.1"/>
    <property type="molecule type" value="Genomic_DNA"/>
</dbReference>
<dbReference type="InterPro" id="IPR011055">
    <property type="entry name" value="Dup_hybrid_motif"/>
</dbReference>
<reference evidence="10 12" key="1">
    <citation type="journal article" date="2015" name="Int. J. Syst. Evol. Microbiol.">
        <title>Complete genome sequence of Salinicoccus halodurans H3B36, isolated from the Qaidam Basin in China.</title>
        <authorList>
            <person name="Jiang K."/>
            <person name="Xue Y."/>
            <person name="Ma Y."/>
        </authorList>
    </citation>
    <scope>NUCLEOTIDE SEQUENCE [LARGE SCALE GENOMIC DNA]</scope>
    <source>
        <strain evidence="10 12">H3B36</strain>
    </source>
</reference>
<dbReference type="GO" id="GO:0008237">
    <property type="term" value="F:metallopeptidase activity"/>
    <property type="evidence" value="ECO:0007669"/>
    <property type="project" value="UniProtKB-KW"/>
</dbReference>
<evidence type="ECO:0000313" key="12">
    <source>
        <dbReference type="Proteomes" id="UP000034029"/>
    </source>
</evidence>
<dbReference type="SUPFAM" id="SSF51261">
    <property type="entry name" value="Duplicated hybrid motif"/>
    <property type="match status" value="1"/>
</dbReference>
<evidence type="ECO:0000259" key="9">
    <source>
        <dbReference type="Pfam" id="PF01551"/>
    </source>
</evidence>
<evidence type="ECO:0000256" key="8">
    <source>
        <dbReference type="SAM" id="Phobius"/>
    </source>
</evidence>
<dbReference type="KEGG" id="shv:AAT16_09005"/>
<dbReference type="SUPFAM" id="SSF57997">
    <property type="entry name" value="Tropomyosin"/>
    <property type="match status" value="1"/>
</dbReference>
<dbReference type="Proteomes" id="UP000034029">
    <property type="component" value="Chromosome"/>
</dbReference>
<evidence type="ECO:0000313" key="11">
    <source>
        <dbReference type="EMBL" id="SFK94953.1"/>
    </source>
</evidence>
<keyword evidence="8" id="KW-1133">Transmembrane helix</keyword>
<comment type="catalytic activity">
    <reaction evidence="1">
        <text>Hydrolysis of the -Gly-|-Gly- bond in the pentaglycine inter-peptide link joining staphylococcal cell wall peptidoglycans.</text>
        <dbReference type="EC" id="3.4.24.75"/>
    </reaction>
</comment>
<evidence type="ECO:0000256" key="5">
    <source>
        <dbReference type="ARBA" id="ARBA00023049"/>
    </source>
</evidence>
<dbReference type="InterPro" id="IPR016047">
    <property type="entry name" value="M23ase_b-sheet_dom"/>
</dbReference>
<comment type="cofactor">
    <cofactor evidence="2">
        <name>Zn(2+)</name>
        <dbReference type="ChEBI" id="CHEBI:29105"/>
    </cofactor>
</comment>
<dbReference type="EMBL" id="CP011366">
    <property type="protein sequence ID" value="AKG74359.1"/>
    <property type="molecule type" value="Genomic_DNA"/>
</dbReference>
<protein>
    <recommendedName>
        <fullName evidence="4">lysostaphin</fullName>
        <ecNumber evidence="4">3.4.24.75</ecNumber>
    </recommendedName>
</protein>
<feature type="transmembrane region" description="Helical" evidence="8">
    <location>
        <begin position="618"/>
        <end position="642"/>
    </location>
</feature>
<keyword evidence="8" id="KW-0472">Membrane</keyword>
<reference evidence="11 13" key="3">
    <citation type="submission" date="2016-10" db="EMBL/GenBank/DDBJ databases">
        <authorList>
            <person name="Varghese N."/>
            <person name="Submissions S."/>
        </authorList>
    </citation>
    <scope>NUCLEOTIDE SEQUENCE [LARGE SCALE GENOMIC DNA]</scope>
    <source>
        <strain evidence="11 13">CGMCC 1.6501</strain>
    </source>
</reference>
<feature type="transmembrane region" description="Helical" evidence="8">
    <location>
        <begin position="440"/>
        <end position="463"/>
    </location>
</feature>
<proteinExistence type="inferred from homology"/>
<keyword evidence="5" id="KW-0378">Hydrolase</keyword>
<feature type="coiled-coil region" evidence="6">
    <location>
        <begin position="93"/>
        <end position="127"/>
    </location>
</feature>
<keyword evidence="6" id="KW-0175">Coiled coil</keyword>
<dbReference type="AlphaFoldDB" id="A0A0F7HLA4"/>
<evidence type="ECO:0000256" key="7">
    <source>
        <dbReference type="SAM" id="MobiDB-lite"/>
    </source>
</evidence>
<dbReference type="GO" id="GO:0006508">
    <property type="term" value="P:proteolysis"/>
    <property type="evidence" value="ECO:0007669"/>
    <property type="project" value="UniProtKB-KW"/>
</dbReference>
<evidence type="ECO:0000313" key="10">
    <source>
        <dbReference type="EMBL" id="AKG74359.1"/>
    </source>
</evidence>
<evidence type="ECO:0000256" key="6">
    <source>
        <dbReference type="SAM" id="Coils"/>
    </source>
</evidence>
<feature type="transmembrane region" description="Helical" evidence="8">
    <location>
        <begin position="386"/>
        <end position="419"/>
    </location>
</feature>
<dbReference type="Proteomes" id="UP000183090">
    <property type="component" value="Unassembled WGS sequence"/>
</dbReference>
<keyword evidence="5" id="KW-0645">Protease</keyword>
<feature type="transmembrane region" description="Helical" evidence="8">
    <location>
        <begin position="545"/>
        <end position="572"/>
    </location>
</feature>
<dbReference type="CDD" id="cd12797">
    <property type="entry name" value="M23_peptidase"/>
    <property type="match status" value="1"/>
</dbReference>
<feature type="region of interest" description="Disordered" evidence="7">
    <location>
        <begin position="1227"/>
        <end position="1249"/>
    </location>
</feature>
<keyword evidence="12" id="KW-1185">Reference proteome</keyword>
<feature type="transmembrane region" description="Helical" evidence="8">
    <location>
        <begin position="578"/>
        <end position="597"/>
    </location>
</feature>
<keyword evidence="8" id="KW-0812">Transmembrane</keyword>
<evidence type="ECO:0000256" key="4">
    <source>
        <dbReference type="ARBA" id="ARBA00012322"/>
    </source>
</evidence>
<name>A0A0F7HLA4_9STAP</name>
<organism evidence="11 13">
    <name type="scientific">Salinicoccus halodurans</name>
    <dbReference type="NCBI Taxonomy" id="407035"/>
    <lineage>
        <taxon>Bacteria</taxon>
        <taxon>Bacillati</taxon>
        <taxon>Bacillota</taxon>
        <taxon>Bacilli</taxon>
        <taxon>Bacillales</taxon>
        <taxon>Staphylococcaceae</taxon>
        <taxon>Salinicoccus</taxon>
    </lineage>
</organism>
<evidence type="ECO:0000256" key="1">
    <source>
        <dbReference type="ARBA" id="ARBA00001667"/>
    </source>
</evidence>
<dbReference type="OrthoDB" id="28713at2"/>
<evidence type="ECO:0000256" key="3">
    <source>
        <dbReference type="ARBA" id="ARBA00006646"/>
    </source>
</evidence>
<dbReference type="Gene3D" id="2.70.70.10">
    <property type="entry name" value="Glucose Permease (Domain IIA)"/>
    <property type="match status" value="1"/>
</dbReference>
<gene>
    <name evidence="10" type="ORF">AAT16_09005</name>
    <name evidence="11" type="ORF">SAMN05216235_2698</name>
</gene>
<dbReference type="PANTHER" id="PTHR37813:SF1">
    <property type="entry name" value="FELS-2 PROPHAGE PROTEIN"/>
    <property type="match status" value="1"/>
</dbReference>
<dbReference type="RefSeq" id="WP_046790541.1">
    <property type="nucleotide sequence ID" value="NZ_CP011366.1"/>
</dbReference>
<accession>A0A0F7HLA4</accession>
<feature type="domain" description="M23ase beta-sheet core" evidence="9">
    <location>
        <begin position="1025"/>
        <end position="1115"/>
    </location>
</feature>
<reference evidence="12" key="2">
    <citation type="submission" date="2015-04" db="EMBL/GenBank/DDBJ databases">
        <title>Complete genome sequence of Salinicoccus halodurans strain H3B36, isolated from the Qaidam basin of China.</title>
        <authorList>
            <person name="Ma Y."/>
            <person name="Jiang K."/>
            <person name="Xue Y."/>
        </authorList>
    </citation>
    <scope>NUCLEOTIDE SEQUENCE [LARGE SCALE GENOMIC DNA]</scope>
    <source>
        <strain evidence="12">H3B36</strain>
    </source>
</reference>
<dbReference type="PANTHER" id="PTHR37813">
    <property type="entry name" value="FELS-2 PROPHAGE PROTEIN"/>
    <property type="match status" value="1"/>
</dbReference>
<dbReference type="EC" id="3.4.24.75" evidence="4"/>
<feature type="transmembrane region" description="Helical" evidence="8">
    <location>
        <begin position="483"/>
        <end position="506"/>
    </location>
</feature>
<dbReference type="Pfam" id="PF01551">
    <property type="entry name" value="Peptidase_M23"/>
    <property type="match status" value="1"/>
</dbReference>
<evidence type="ECO:0000313" key="13">
    <source>
        <dbReference type="Proteomes" id="UP000183090"/>
    </source>
</evidence>
<comment type="similarity">
    <text evidence="3">Belongs to the peptidase M23B family.</text>
</comment>
<keyword evidence="5" id="KW-0482">Metalloprotease</keyword>
<sequence>MAERIKGLSIGLDLNSAGMDRKLGTIKRSFRDLNSGLKTSMNNFKYTEKSTESYEQAIGDLTKTIGGQRKNVDDLKRKYDELVDSGRSHTAEASKIRQEYNKQADNLNMLETQLDKTKQGLKSLSEEQRIASSRWTKLGNAAETAGNKMQGIGDGLKNIGGKLSMGLTAPLLGGFAAVTKGTEEFRGDLATLETNAKNAGIGVDVIRDSMTRLAGVSTETDSNVEALSNLLATGFDEKGLTKTMDLLSGAVVKFPDTLKIEGLADGLQETLATGKAIGPFAELLERLGVDMDKFNGGLSDAIANGTEQNFVMQTLADNGLANVNQKFRENNKELVESRQSQQSFQQAMADLGTTLAPIATRITQGITGIVEKFNNLSPAGQRMGLIFAGIAAALGPVIGSVGAFVGLLGGWLTMLSPILTKMGEKGFLGVIRALATRFSFLLGPVGIAIGVITTLGTVFGIAYSKSSTFRNMVQGLIERFRNFIPTIIAFGQSIYTNFMTIITPAIQSVKRFFVSMFQQIALFWRTDGQQTINAFMNGVNILRTIISAVLPIITTIFRGVFTAVLFIVRSVWTNIKGVIQGGLNIIMGIIRVFSGLFTGDFSKMWQGIKQIFRGAIQFVWNFVQLMFYGKIIKGGLAFIRLFTSSLRSMWSNIVGFFKSFATSAWTNTKNIFTSLYKSANSIFSNMVRSIFNFVRNIYLNITRTFASARATGVNTIRALYNGVKSWFGNIWQSARSMGNRVKDFIAGGFRGAYNTAKSWIKKLVDGVVGMKNDAVQAAKDLASGLKKHAIGGLNKMIDGVNWVADKLGMGSTLIEPIKFSRGTQNGALAQNTLATVGDRGPGNGQGADGRRETVVLPNGKMFLTPNIDTQMMLPKGTKIFNGRQTQEMAEGMFSRGTRQGGLGEGLGWIKDKAAGIGSKIVSGAKGLANKVGDVWDYMKNPGKLLDMALNNFGVDFSSITKIPGDLIKAGYNKLKDGALEKVKGWFEAGGLGNGKKASFMNYRMTTPYSPDSPVPGYPTGFNGGRHYGIDYGTPIGTPVNATLAGTVSKMHNKGGGLVAKLRSGNITQFFMHLKDIIKTGAVKAGEHIANTGNSGAWTTGPHIHWQAQKGNQVMNSNTINPKKVLSGHENGGFIQKGGLFNLHDNEYVVPMNNPSEAMKLIALASKKLAGKSKQTRELPNVGGSGGNDNDVVNALVEQNGILMKMLEKLTGIEAKDLSIGDEEIGQSNDRYNQKKSTKHSLLGGRPNYV</sequence>